<dbReference type="OrthoDB" id="8038132at2759"/>
<dbReference type="AlphaFoldDB" id="A0A4Y2HUM5"/>
<keyword evidence="2" id="KW-1185">Reference proteome</keyword>
<evidence type="ECO:0000313" key="2">
    <source>
        <dbReference type="Proteomes" id="UP000499080"/>
    </source>
</evidence>
<evidence type="ECO:0000313" key="1">
    <source>
        <dbReference type="EMBL" id="GBM69070.1"/>
    </source>
</evidence>
<dbReference type="EMBL" id="BGPR01002176">
    <property type="protein sequence ID" value="GBM69070.1"/>
    <property type="molecule type" value="Genomic_DNA"/>
</dbReference>
<name>A0A4Y2HUM5_ARAVE</name>
<dbReference type="Proteomes" id="UP000499080">
    <property type="component" value="Unassembled WGS sequence"/>
</dbReference>
<sequence>MAKIPEAEDIRWKELKYGVNQKKYYDKHHSVQDFEELEPGQVVWVIDQRSYGRIKEKHTAPQSYLVQTSRSIIRPNRFHLRLGICSR</sequence>
<comment type="caution">
    <text evidence="1">The sequence shown here is derived from an EMBL/GenBank/DDBJ whole genome shotgun (WGS) entry which is preliminary data.</text>
</comment>
<organism evidence="1 2">
    <name type="scientific">Araneus ventricosus</name>
    <name type="common">Orbweaver spider</name>
    <name type="synonym">Epeira ventricosa</name>
    <dbReference type="NCBI Taxonomy" id="182803"/>
    <lineage>
        <taxon>Eukaryota</taxon>
        <taxon>Metazoa</taxon>
        <taxon>Ecdysozoa</taxon>
        <taxon>Arthropoda</taxon>
        <taxon>Chelicerata</taxon>
        <taxon>Arachnida</taxon>
        <taxon>Araneae</taxon>
        <taxon>Araneomorphae</taxon>
        <taxon>Entelegynae</taxon>
        <taxon>Araneoidea</taxon>
        <taxon>Araneidae</taxon>
        <taxon>Araneus</taxon>
    </lineage>
</organism>
<proteinExistence type="predicted"/>
<accession>A0A4Y2HUM5</accession>
<gene>
    <name evidence="1" type="ORF">AVEN_181455_1</name>
</gene>
<reference evidence="1 2" key="1">
    <citation type="journal article" date="2019" name="Sci. Rep.">
        <title>Orb-weaving spider Araneus ventricosus genome elucidates the spidroin gene catalogue.</title>
        <authorList>
            <person name="Kono N."/>
            <person name="Nakamura H."/>
            <person name="Ohtoshi R."/>
            <person name="Moran D.A.P."/>
            <person name="Shinohara A."/>
            <person name="Yoshida Y."/>
            <person name="Fujiwara M."/>
            <person name="Mori M."/>
            <person name="Tomita M."/>
            <person name="Arakawa K."/>
        </authorList>
    </citation>
    <scope>NUCLEOTIDE SEQUENCE [LARGE SCALE GENOMIC DNA]</scope>
</reference>
<protein>
    <submittedName>
        <fullName evidence="1">Uncharacterized protein</fullName>
    </submittedName>
</protein>